<organism evidence="1 2">
    <name type="scientific">Amphibiibacter pelophylacis</name>
    <dbReference type="NCBI Taxonomy" id="1799477"/>
    <lineage>
        <taxon>Bacteria</taxon>
        <taxon>Pseudomonadati</taxon>
        <taxon>Pseudomonadota</taxon>
        <taxon>Betaproteobacteria</taxon>
        <taxon>Burkholderiales</taxon>
        <taxon>Sphaerotilaceae</taxon>
        <taxon>Amphibiibacter</taxon>
    </lineage>
</organism>
<keyword evidence="2" id="KW-1185">Reference proteome</keyword>
<dbReference type="EMBL" id="JAWDIE010000019">
    <property type="protein sequence ID" value="MEJ7139062.1"/>
    <property type="molecule type" value="Genomic_DNA"/>
</dbReference>
<reference evidence="1" key="1">
    <citation type="submission" date="2023-10" db="EMBL/GenBank/DDBJ databases">
        <title>Amphibacter perezi, gen. nov., sp. nov. a novel taxa of the family Comamonadaceae, class Betaproteobacteria isolated from the skin microbiota of Pelophylax perezi from different populations.</title>
        <authorList>
            <person name="Costa S."/>
            <person name="Proenca D.N."/>
            <person name="Lopes I."/>
            <person name="Morais P.V."/>
        </authorList>
    </citation>
    <scope>NUCLEOTIDE SEQUENCE</scope>
    <source>
        <strain evidence="1">SL12-8</strain>
    </source>
</reference>
<comment type="caution">
    <text evidence="1">The sequence shown here is derived from an EMBL/GenBank/DDBJ whole genome shotgun (WGS) entry which is preliminary data.</text>
</comment>
<name>A0ACC6P4H2_9BURK</name>
<dbReference type="Proteomes" id="UP001364695">
    <property type="component" value="Unassembled WGS sequence"/>
</dbReference>
<evidence type="ECO:0000313" key="2">
    <source>
        <dbReference type="Proteomes" id="UP001364695"/>
    </source>
</evidence>
<gene>
    <name evidence="1" type="ORF">RV045_11575</name>
</gene>
<evidence type="ECO:0000313" key="1">
    <source>
        <dbReference type="EMBL" id="MEJ7139062.1"/>
    </source>
</evidence>
<sequence>MTEQEMTNIITAWFGRLWQLSTLIEIVTVAVLVLLAWGISRHLGRRHPGNGIWYGSRGVDGVVFPVLLTVGVGIAARVHLQAGQPLFFYNLAVPLVLGLLVIRVTVRVLLASFPGSAWVNWAERTLSWGVWVLLLLWLTHILPGILHLMEDITWTMGGTQVSVRNVFDAVVSTLLIMLVVMWLSSAIESRLLRSSSNLSVRKMAANALRSVLIFVGILLAMSAAGIPLTALSVLGGAVGVGIGLGFQKLAANYVSGFVILAEQSVRIGDHVRVDNFEGRITNINTRYTVLRTPGGIESIVPNEMMVTNRIENISFTDSRVALNTRVSVGYETDLDALFPQLVELVRAVPRVLADPGPSVMLIGFGADGLDLQVNFWIGDPDNGQGNVRSDVNLALWRFLTRNGIEIPYPQRVVHHTGSVPAASEPTPPVAD</sequence>
<proteinExistence type="predicted"/>
<accession>A0ACC6P4H2</accession>
<protein>
    <submittedName>
        <fullName evidence="1">Mechanosensitive ion channel</fullName>
    </submittedName>
</protein>